<protein>
    <recommendedName>
        <fullName evidence="6">Beta-defensin</fullName>
    </recommendedName>
</protein>
<feature type="chain" id="PRO_5044998409" description="Beta-defensin" evidence="6">
    <location>
        <begin position="28"/>
        <end position="78"/>
    </location>
</feature>
<proteinExistence type="inferred from homology"/>
<dbReference type="Pfam" id="PF13841">
    <property type="entry name" value="Defensin_beta_2"/>
    <property type="match status" value="1"/>
</dbReference>
<name>A0ABM0S430_GALVR</name>
<keyword evidence="3 6" id="KW-0964">Secreted</keyword>
<dbReference type="RefSeq" id="XP_008587621.1">
    <property type="nucleotide sequence ID" value="XM_008589399.1"/>
</dbReference>
<evidence type="ECO:0000313" key="9">
    <source>
        <dbReference type="RefSeq" id="XP_008587621.1"/>
    </source>
</evidence>
<evidence type="ECO:0000313" key="8">
    <source>
        <dbReference type="Proteomes" id="UP000694923"/>
    </source>
</evidence>
<accession>A0ABM0S430</accession>
<keyword evidence="8" id="KW-1185">Reference proteome</keyword>
<dbReference type="Proteomes" id="UP000694923">
    <property type="component" value="Unplaced"/>
</dbReference>
<evidence type="ECO:0000256" key="4">
    <source>
        <dbReference type="ARBA" id="ARBA00022729"/>
    </source>
</evidence>
<evidence type="ECO:0000256" key="1">
    <source>
        <dbReference type="ARBA" id="ARBA00004613"/>
    </source>
</evidence>
<keyword evidence="6" id="KW-0929">Antimicrobial</keyword>
<feature type="domain" description="Beta-defensin" evidence="7">
    <location>
        <begin position="46"/>
        <end position="74"/>
    </location>
</feature>
<evidence type="ECO:0000256" key="2">
    <source>
        <dbReference type="ARBA" id="ARBA00007371"/>
    </source>
</evidence>
<comment type="function">
    <text evidence="6">Has antibacterial activity.</text>
</comment>
<organism evidence="8 9">
    <name type="scientific">Galeopterus variegatus</name>
    <name type="common">Malayan flying lemur</name>
    <name type="synonym">Cynocephalus variegatus</name>
    <dbReference type="NCBI Taxonomy" id="482537"/>
    <lineage>
        <taxon>Eukaryota</taxon>
        <taxon>Metazoa</taxon>
        <taxon>Chordata</taxon>
        <taxon>Craniata</taxon>
        <taxon>Vertebrata</taxon>
        <taxon>Euteleostomi</taxon>
        <taxon>Mammalia</taxon>
        <taxon>Eutheria</taxon>
        <taxon>Euarchontoglires</taxon>
        <taxon>Dermoptera</taxon>
        <taxon>Cynocephalidae</taxon>
        <taxon>Galeopterus</taxon>
    </lineage>
</organism>
<keyword evidence="6" id="KW-0044">Antibiotic</keyword>
<dbReference type="InterPro" id="IPR025933">
    <property type="entry name" value="Beta_defensin_dom"/>
</dbReference>
<comment type="subcellular location">
    <subcellularLocation>
        <location evidence="1 6">Secreted</location>
    </subcellularLocation>
</comment>
<evidence type="ECO:0000256" key="5">
    <source>
        <dbReference type="ARBA" id="ARBA00023157"/>
    </source>
</evidence>
<keyword evidence="6" id="KW-0211">Defensin</keyword>
<keyword evidence="5" id="KW-1015">Disulfide bond</keyword>
<evidence type="ECO:0000256" key="6">
    <source>
        <dbReference type="RuleBase" id="RU231113"/>
    </source>
</evidence>
<evidence type="ECO:0000259" key="7">
    <source>
        <dbReference type="Pfam" id="PF13841"/>
    </source>
</evidence>
<feature type="signal peptide" evidence="6">
    <location>
        <begin position="1"/>
        <end position="27"/>
    </location>
</feature>
<evidence type="ECO:0000256" key="3">
    <source>
        <dbReference type="ARBA" id="ARBA00022525"/>
    </source>
</evidence>
<gene>
    <name evidence="9" type="primary">LOC103604818</name>
</gene>
<comment type="similarity">
    <text evidence="2 6">Belongs to the beta-defensin family.</text>
</comment>
<dbReference type="GeneID" id="103604818"/>
<reference evidence="9" key="1">
    <citation type="submission" date="2025-08" db="UniProtKB">
        <authorList>
            <consortium name="RefSeq"/>
        </authorList>
    </citation>
    <scope>IDENTIFICATION</scope>
</reference>
<sequence length="78" mass="8980">MALSRKMFYFILALFFILAELPTVCQAGLDYSQSFPAGEFAVCEPCKLGRGKCRKVCMEDEKIDGRCKLNRFCCRRRV</sequence>
<keyword evidence="4 6" id="KW-0732">Signal</keyword>